<proteinExistence type="predicted"/>
<sequence>MESKEEKQVLPYSPMRSYISDEQGSTEGKLKARTTQEQVPRHMQCLKVQGHRFQSPHSEANYRPGIHTAKRKV</sequence>
<organism evidence="1 2">
    <name type="scientific">Populus alba</name>
    <name type="common">White poplar</name>
    <dbReference type="NCBI Taxonomy" id="43335"/>
    <lineage>
        <taxon>Eukaryota</taxon>
        <taxon>Viridiplantae</taxon>
        <taxon>Streptophyta</taxon>
        <taxon>Embryophyta</taxon>
        <taxon>Tracheophyta</taxon>
        <taxon>Spermatophyta</taxon>
        <taxon>Magnoliopsida</taxon>
        <taxon>eudicotyledons</taxon>
        <taxon>Gunneridae</taxon>
        <taxon>Pentapetalae</taxon>
        <taxon>rosids</taxon>
        <taxon>fabids</taxon>
        <taxon>Malpighiales</taxon>
        <taxon>Salicaceae</taxon>
        <taxon>Saliceae</taxon>
        <taxon>Populus</taxon>
    </lineage>
</organism>
<keyword evidence="2" id="KW-1185">Reference proteome</keyword>
<evidence type="ECO:0000313" key="1">
    <source>
        <dbReference type="EMBL" id="KAL3592658.1"/>
    </source>
</evidence>
<evidence type="ECO:0000313" key="2">
    <source>
        <dbReference type="Proteomes" id="UP000309997"/>
    </source>
</evidence>
<protein>
    <submittedName>
        <fullName evidence="1">Uncharacterized protein</fullName>
    </submittedName>
</protein>
<dbReference type="EMBL" id="RCHU02000005">
    <property type="protein sequence ID" value="KAL3592658.1"/>
    <property type="molecule type" value="Genomic_DNA"/>
</dbReference>
<accession>A0ACC4CBS9</accession>
<comment type="caution">
    <text evidence="1">The sequence shown here is derived from an EMBL/GenBank/DDBJ whole genome shotgun (WGS) entry which is preliminary data.</text>
</comment>
<name>A0ACC4CBS9_POPAL</name>
<gene>
    <name evidence="1" type="ORF">D5086_011298</name>
</gene>
<reference evidence="1 2" key="1">
    <citation type="journal article" date="2024" name="Plant Biotechnol. J.">
        <title>Genome and CRISPR/Cas9 system of a widespread forest tree (Populus alba) in the world.</title>
        <authorList>
            <person name="Liu Y.J."/>
            <person name="Jiang P.F."/>
            <person name="Han X.M."/>
            <person name="Li X.Y."/>
            <person name="Wang H.M."/>
            <person name="Wang Y.J."/>
            <person name="Wang X.X."/>
            <person name="Zeng Q.Y."/>
        </authorList>
    </citation>
    <scope>NUCLEOTIDE SEQUENCE [LARGE SCALE GENOMIC DNA]</scope>
    <source>
        <strain evidence="2">cv. PAL-ZL1</strain>
    </source>
</reference>
<dbReference type="Proteomes" id="UP000309997">
    <property type="component" value="Unassembled WGS sequence"/>
</dbReference>